<dbReference type="Pfam" id="PF06114">
    <property type="entry name" value="Peptidase_M78"/>
    <property type="match status" value="1"/>
</dbReference>
<proteinExistence type="inferred from homology"/>
<dbReference type="PANTHER" id="PTHR43236:SF1">
    <property type="entry name" value="BLL7220 PROTEIN"/>
    <property type="match status" value="1"/>
</dbReference>
<keyword evidence="4" id="KW-1185">Reference proteome</keyword>
<name>A0ABP7AV26_9MICO</name>
<evidence type="ECO:0000313" key="4">
    <source>
        <dbReference type="Proteomes" id="UP001501697"/>
    </source>
</evidence>
<evidence type="ECO:0000259" key="2">
    <source>
        <dbReference type="PROSITE" id="PS50943"/>
    </source>
</evidence>
<dbReference type="CDD" id="cd00093">
    <property type="entry name" value="HTH_XRE"/>
    <property type="match status" value="1"/>
</dbReference>
<evidence type="ECO:0000313" key="3">
    <source>
        <dbReference type="EMBL" id="GAA3640629.1"/>
    </source>
</evidence>
<feature type="domain" description="HTH cro/C1-type" evidence="2">
    <location>
        <begin position="12"/>
        <end position="66"/>
    </location>
</feature>
<dbReference type="InterPro" id="IPR010359">
    <property type="entry name" value="IrrE_HExxH"/>
</dbReference>
<dbReference type="Pfam" id="PF01381">
    <property type="entry name" value="HTH_3"/>
    <property type="match status" value="1"/>
</dbReference>
<dbReference type="InterPro" id="IPR010982">
    <property type="entry name" value="Lambda_DNA-bd_dom_sf"/>
</dbReference>
<evidence type="ECO:0000256" key="1">
    <source>
        <dbReference type="ARBA" id="ARBA00007227"/>
    </source>
</evidence>
<dbReference type="RefSeq" id="WP_344739152.1">
    <property type="nucleotide sequence ID" value="NZ_BAAAYU010000005.1"/>
</dbReference>
<dbReference type="Gene3D" id="1.10.10.2910">
    <property type="match status" value="1"/>
</dbReference>
<organism evidence="3 4">
    <name type="scientific">Microbacterium awajiense</name>
    <dbReference type="NCBI Taxonomy" id="415214"/>
    <lineage>
        <taxon>Bacteria</taxon>
        <taxon>Bacillati</taxon>
        <taxon>Actinomycetota</taxon>
        <taxon>Actinomycetes</taxon>
        <taxon>Micrococcales</taxon>
        <taxon>Microbacteriaceae</taxon>
        <taxon>Microbacterium</taxon>
    </lineage>
</organism>
<dbReference type="Gene3D" id="1.10.260.40">
    <property type="entry name" value="lambda repressor-like DNA-binding domains"/>
    <property type="match status" value="1"/>
</dbReference>
<dbReference type="EMBL" id="BAAAYU010000005">
    <property type="protein sequence ID" value="GAA3640629.1"/>
    <property type="molecule type" value="Genomic_DNA"/>
</dbReference>
<accession>A0ABP7AV26</accession>
<gene>
    <name evidence="3" type="ORF">GCM10022200_25400</name>
</gene>
<reference evidence="4" key="1">
    <citation type="journal article" date="2019" name="Int. J. Syst. Evol. Microbiol.">
        <title>The Global Catalogue of Microorganisms (GCM) 10K type strain sequencing project: providing services to taxonomists for standard genome sequencing and annotation.</title>
        <authorList>
            <consortium name="The Broad Institute Genomics Platform"/>
            <consortium name="The Broad Institute Genome Sequencing Center for Infectious Disease"/>
            <person name="Wu L."/>
            <person name="Ma J."/>
        </authorList>
    </citation>
    <scope>NUCLEOTIDE SEQUENCE [LARGE SCALE GENOMIC DNA]</scope>
    <source>
        <strain evidence="4">JCM 16544</strain>
    </source>
</reference>
<dbReference type="PANTHER" id="PTHR43236">
    <property type="entry name" value="ANTITOXIN HIGA1"/>
    <property type="match status" value="1"/>
</dbReference>
<dbReference type="SUPFAM" id="SSF47413">
    <property type="entry name" value="lambda repressor-like DNA-binding domains"/>
    <property type="match status" value="1"/>
</dbReference>
<comment type="similarity">
    <text evidence="1">Belongs to the short-chain fatty acyl-CoA assimilation regulator (ScfR) family.</text>
</comment>
<protein>
    <submittedName>
        <fullName evidence="3">ImmA/IrrE family metallo-endopeptidase</fullName>
    </submittedName>
</protein>
<dbReference type="InterPro" id="IPR001387">
    <property type="entry name" value="Cro/C1-type_HTH"/>
</dbReference>
<comment type="caution">
    <text evidence="3">The sequence shown here is derived from an EMBL/GenBank/DDBJ whole genome shotgun (WGS) entry which is preliminary data.</text>
</comment>
<dbReference type="InterPro" id="IPR052345">
    <property type="entry name" value="Rad_response_metalloprotease"/>
</dbReference>
<sequence>MTSKAEARGELLAALRLSRGLTQVELASAVGISQATLSKVESGEARLDLETWRNVAEELLVPLSAFRAVQSSAAPARIFHRKQRTTPKSAVNKVAAEMSLVRLRVRDLLGDQTTTLRRHDLEGGFNTPQEIARDVRDELGLGRGPLGDLVAILEGAGVLVLRWPLDTIQVDAIASWQDDSVPVILIGEHVPADRQRFTMAHELGHAVMHDGEAGKEQEAEADAFAAEFLAPGSEIAKEWPADDSLDALLLLKRRWGISLSALIRRGKDTGRLTEQEYRQWSIQLSTTGMHRREPNPTERENPTALITAIRNFLDEGASVEELASSAHMYPREFQLTFLEETS</sequence>
<dbReference type="Proteomes" id="UP001501697">
    <property type="component" value="Unassembled WGS sequence"/>
</dbReference>
<dbReference type="PROSITE" id="PS50943">
    <property type="entry name" value="HTH_CROC1"/>
    <property type="match status" value="1"/>
</dbReference>
<dbReference type="SMART" id="SM00530">
    <property type="entry name" value="HTH_XRE"/>
    <property type="match status" value="1"/>
</dbReference>